<dbReference type="InterPro" id="IPR050382">
    <property type="entry name" value="MFS_Na/Anion_cotransporter"/>
</dbReference>
<dbReference type="InterPro" id="IPR011701">
    <property type="entry name" value="MFS"/>
</dbReference>
<dbReference type="RefSeq" id="WP_147043634.1">
    <property type="nucleotide sequence ID" value="NZ_BAABIR010000001.1"/>
</dbReference>
<evidence type="ECO:0000313" key="8">
    <source>
        <dbReference type="Proteomes" id="UP000321249"/>
    </source>
</evidence>
<dbReference type="InterPro" id="IPR020846">
    <property type="entry name" value="MFS_dom"/>
</dbReference>
<feature type="transmembrane region" description="Helical" evidence="5">
    <location>
        <begin position="48"/>
        <end position="69"/>
    </location>
</feature>
<dbReference type="Gene3D" id="1.20.1250.20">
    <property type="entry name" value="MFS general substrate transporter like domains"/>
    <property type="match status" value="2"/>
</dbReference>
<dbReference type="AlphaFoldDB" id="A0A5C6TV58"/>
<feature type="transmembrane region" description="Helical" evidence="5">
    <location>
        <begin position="301"/>
        <end position="318"/>
    </location>
</feature>
<keyword evidence="3 5" id="KW-1133">Transmembrane helix</keyword>
<organism evidence="7 8">
    <name type="scientific">Allosphingosinicella ginsenosidimutans</name>
    <dbReference type="NCBI Taxonomy" id="1176539"/>
    <lineage>
        <taxon>Bacteria</taxon>
        <taxon>Pseudomonadati</taxon>
        <taxon>Pseudomonadota</taxon>
        <taxon>Alphaproteobacteria</taxon>
        <taxon>Sphingomonadales</taxon>
        <taxon>Sphingomonadaceae</taxon>
        <taxon>Allosphingosinicella</taxon>
    </lineage>
</organism>
<feature type="transmembrane region" description="Helical" evidence="5">
    <location>
        <begin position="166"/>
        <end position="184"/>
    </location>
</feature>
<feature type="transmembrane region" description="Helical" evidence="5">
    <location>
        <begin position="76"/>
        <end position="95"/>
    </location>
</feature>
<dbReference type="GO" id="GO:0016020">
    <property type="term" value="C:membrane"/>
    <property type="evidence" value="ECO:0007669"/>
    <property type="project" value="UniProtKB-SubCell"/>
</dbReference>
<evidence type="ECO:0000313" key="7">
    <source>
        <dbReference type="EMBL" id="TXC64227.1"/>
    </source>
</evidence>
<dbReference type="Pfam" id="PF07690">
    <property type="entry name" value="MFS_1"/>
    <property type="match status" value="1"/>
</dbReference>
<dbReference type="Proteomes" id="UP000321249">
    <property type="component" value="Unassembled WGS sequence"/>
</dbReference>
<proteinExistence type="predicted"/>
<feature type="transmembrane region" description="Helical" evidence="5">
    <location>
        <begin position="390"/>
        <end position="410"/>
    </location>
</feature>
<evidence type="ECO:0000259" key="6">
    <source>
        <dbReference type="PROSITE" id="PS50850"/>
    </source>
</evidence>
<keyword evidence="8" id="KW-1185">Reference proteome</keyword>
<feature type="transmembrane region" description="Helical" evidence="5">
    <location>
        <begin position="137"/>
        <end position="159"/>
    </location>
</feature>
<dbReference type="SUPFAM" id="SSF103473">
    <property type="entry name" value="MFS general substrate transporter"/>
    <property type="match status" value="1"/>
</dbReference>
<feature type="domain" description="Major facilitator superfamily (MFS) profile" evidence="6">
    <location>
        <begin position="12"/>
        <end position="414"/>
    </location>
</feature>
<dbReference type="PANTHER" id="PTHR11662:SF285">
    <property type="entry name" value="HEXURONATE TRANSPORTER"/>
    <property type="match status" value="1"/>
</dbReference>
<evidence type="ECO:0000256" key="5">
    <source>
        <dbReference type="SAM" id="Phobius"/>
    </source>
</evidence>
<comment type="caution">
    <text evidence="7">The sequence shown here is derived from an EMBL/GenBank/DDBJ whole genome shotgun (WGS) entry which is preliminary data.</text>
</comment>
<dbReference type="PANTHER" id="PTHR11662">
    <property type="entry name" value="SOLUTE CARRIER FAMILY 17"/>
    <property type="match status" value="1"/>
</dbReference>
<evidence type="ECO:0000256" key="1">
    <source>
        <dbReference type="ARBA" id="ARBA00004141"/>
    </source>
</evidence>
<feature type="transmembrane region" description="Helical" evidence="5">
    <location>
        <begin position="7"/>
        <end position="28"/>
    </location>
</feature>
<feature type="transmembrane region" description="Helical" evidence="5">
    <location>
        <begin position="360"/>
        <end position="384"/>
    </location>
</feature>
<comment type="subcellular location">
    <subcellularLocation>
        <location evidence="1">Membrane</location>
        <topology evidence="1">Multi-pass membrane protein</topology>
    </subcellularLocation>
</comment>
<name>A0A5C6TV58_9SPHN</name>
<feature type="transmembrane region" description="Helical" evidence="5">
    <location>
        <begin position="261"/>
        <end position="289"/>
    </location>
</feature>
<evidence type="ECO:0000256" key="3">
    <source>
        <dbReference type="ARBA" id="ARBA00022989"/>
    </source>
</evidence>
<evidence type="ECO:0000256" key="2">
    <source>
        <dbReference type="ARBA" id="ARBA00022692"/>
    </source>
</evidence>
<gene>
    <name evidence="7" type="ORF">FRZ32_11520</name>
</gene>
<keyword evidence="4 5" id="KW-0472">Membrane</keyword>
<accession>A0A5C6TV58</accession>
<dbReference type="InterPro" id="IPR036259">
    <property type="entry name" value="MFS_trans_sf"/>
</dbReference>
<reference evidence="7 8" key="1">
    <citation type="journal article" date="2015" name="J. Microbiol.">
        <title>Sphingosinicella ginsenosidimutans sp. nov., with ginsenoside converting activity.</title>
        <authorList>
            <person name="Kim J.K."/>
            <person name="Kang M.S."/>
            <person name="Park S.C."/>
            <person name="Kim K.M."/>
            <person name="Choi K."/>
            <person name="Yoon M.H."/>
            <person name="Im W.T."/>
        </authorList>
    </citation>
    <scope>NUCLEOTIDE SEQUENCE [LARGE SCALE GENOMIC DNA]</scope>
    <source>
        <strain evidence="7 8">BS-11</strain>
    </source>
</reference>
<dbReference type="CDD" id="cd17319">
    <property type="entry name" value="MFS_ExuT_GudP_like"/>
    <property type="match status" value="1"/>
</dbReference>
<protein>
    <submittedName>
        <fullName evidence="7">MFS transporter</fullName>
    </submittedName>
</protein>
<feature type="transmembrane region" description="Helical" evidence="5">
    <location>
        <begin position="324"/>
        <end position="348"/>
    </location>
</feature>
<sequence>MGRHIRGLRWWIIALVMAGTALNFLTRSTLGVAAPTMMADLDIDAEQYSWITAAFQIGIMAQPITGWLLDIIGIRAGLALFAAAWGAITMAHGLAGGWRALAGLRGALGLAEGAAHPGGLKVVAEWFPAKERGLATGLYNIGASLGGVLAPPLVVWAIWMWNWRAAFVIAGALGLVWALCWRLAYRPPAEHPALGENERATIAAGQEPHLAAGDARPSFLAIARQRNFWGIALPRFLADPTWGTLTFWMPLYLTQARGFDLAHIALFAWLPFVAADLGCLFGPAVALFLQRRGLDLITARKGAFTLGAVMMTGMMFVGTVESAYAAIGLLCLGAFAHQTLSITVIAMAPDLFRRHEVGTVAGSAGLFANLGVLLFSLAIGGLVARIGYTPFFVALALLDLLGAAVLWALVRRPAAA</sequence>
<dbReference type="OrthoDB" id="9794076at2"/>
<keyword evidence="2 5" id="KW-0812">Transmembrane</keyword>
<dbReference type="GO" id="GO:0015134">
    <property type="term" value="F:hexuronate transmembrane transporter activity"/>
    <property type="evidence" value="ECO:0007669"/>
    <property type="project" value="TreeGrafter"/>
</dbReference>
<dbReference type="PROSITE" id="PS50850">
    <property type="entry name" value="MFS"/>
    <property type="match status" value="1"/>
</dbReference>
<dbReference type="EMBL" id="VOQQ01000001">
    <property type="protein sequence ID" value="TXC64227.1"/>
    <property type="molecule type" value="Genomic_DNA"/>
</dbReference>
<evidence type="ECO:0000256" key="4">
    <source>
        <dbReference type="ARBA" id="ARBA00023136"/>
    </source>
</evidence>